<keyword evidence="3" id="KW-1185">Reference proteome</keyword>
<evidence type="ECO:0000313" key="2">
    <source>
        <dbReference type="EMBL" id="GFR70902.1"/>
    </source>
</evidence>
<dbReference type="AlphaFoldDB" id="A0AAV4FCG4"/>
<sequence>MLKSEMRSANPDSRSRESAPHSSRQVKDAGYEMEQQQHRVSNARKTAIVERKLAKWNIGIAALQKTRIAANCSLKA</sequence>
<proteinExistence type="predicted"/>
<dbReference type="Proteomes" id="UP000762676">
    <property type="component" value="Unassembled WGS sequence"/>
</dbReference>
<comment type="caution">
    <text evidence="2">The sequence shown here is derived from an EMBL/GenBank/DDBJ whole genome shotgun (WGS) entry which is preliminary data.</text>
</comment>
<protein>
    <submittedName>
        <fullName evidence="2">Uncharacterized protein</fullName>
    </submittedName>
</protein>
<reference evidence="2 3" key="1">
    <citation type="journal article" date="2021" name="Elife">
        <title>Chloroplast acquisition without the gene transfer in kleptoplastic sea slugs, Plakobranchus ocellatus.</title>
        <authorList>
            <person name="Maeda T."/>
            <person name="Takahashi S."/>
            <person name="Yoshida T."/>
            <person name="Shimamura S."/>
            <person name="Takaki Y."/>
            <person name="Nagai Y."/>
            <person name="Toyoda A."/>
            <person name="Suzuki Y."/>
            <person name="Arimoto A."/>
            <person name="Ishii H."/>
            <person name="Satoh N."/>
            <person name="Nishiyama T."/>
            <person name="Hasebe M."/>
            <person name="Maruyama T."/>
            <person name="Minagawa J."/>
            <person name="Obokata J."/>
            <person name="Shigenobu S."/>
        </authorList>
    </citation>
    <scope>NUCLEOTIDE SEQUENCE [LARGE SCALE GENOMIC DNA]</scope>
</reference>
<evidence type="ECO:0000256" key="1">
    <source>
        <dbReference type="SAM" id="MobiDB-lite"/>
    </source>
</evidence>
<name>A0AAV4FCG4_9GAST</name>
<accession>A0AAV4FCG4</accession>
<evidence type="ECO:0000313" key="3">
    <source>
        <dbReference type="Proteomes" id="UP000762676"/>
    </source>
</evidence>
<dbReference type="EMBL" id="BMAT01000677">
    <property type="protein sequence ID" value="GFR70902.1"/>
    <property type="molecule type" value="Genomic_DNA"/>
</dbReference>
<gene>
    <name evidence="2" type="ORF">ElyMa_000338900</name>
</gene>
<feature type="region of interest" description="Disordered" evidence="1">
    <location>
        <begin position="1"/>
        <end position="43"/>
    </location>
</feature>
<organism evidence="2 3">
    <name type="scientific">Elysia marginata</name>
    <dbReference type="NCBI Taxonomy" id="1093978"/>
    <lineage>
        <taxon>Eukaryota</taxon>
        <taxon>Metazoa</taxon>
        <taxon>Spiralia</taxon>
        <taxon>Lophotrochozoa</taxon>
        <taxon>Mollusca</taxon>
        <taxon>Gastropoda</taxon>
        <taxon>Heterobranchia</taxon>
        <taxon>Euthyneura</taxon>
        <taxon>Panpulmonata</taxon>
        <taxon>Sacoglossa</taxon>
        <taxon>Placobranchoidea</taxon>
        <taxon>Plakobranchidae</taxon>
        <taxon>Elysia</taxon>
    </lineage>
</organism>
<feature type="compositionally biased region" description="Basic and acidic residues" evidence="1">
    <location>
        <begin position="13"/>
        <end position="30"/>
    </location>
</feature>